<dbReference type="EMBL" id="CAXITT010000162">
    <property type="protein sequence ID" value="CAL1534119.1"/>
    <property type="molecule type" value="Genomic_DNA"/>
</dbReference>
<name>A0AAV2HMP9_LYMST</name>
<organism evidence="1 2">
    <name type="scientific">Lymnaea stagnalis</name>
    <name type="common">Great pond snail</name>
    <name type="synonym">Helix stagnalis</name>
    <dbReference type="NCBI Taxonomy" id="6523"/>
    <lineage>
        <taxon>Eukaryota</taxon>
        <taxon>Metazoa</taxon>
        <taxon>Spiralia</taxon>
        <taxon>Lophotrochozoa</taxon>
        <taxon>Mollusca</taxon>
        <taxon>Gastropoda</taxon>
        <taxon>Heterobranchia</taxon>
        <taxon>Euthyneura</taxon>
        <taxon>Panpulmonata</taxon>
        <taxon>Hygrophila</taxon>
        <taxon>Lymnaeoidea</taxon>
        <taxon>Lymnaeidae</taxon>
        <taxon>Lymnaea</taxon>
    </lineage>
</organism>
<comment type="caution">
    <text evidence="1">The sequence shown here is derived from an EMBL/GenBank/DDBJ whole genome shotgun (WGS) entry which is preliminary data.</text>
</comment>
<protein>
    <submittedName>
        <fullName evidence="1">Uncharacterized protein</fullName>
    </submittedName>
</protein>
<proteinExistence type="predicted"/>
<dbReference type="AlphaFoldDB" id="A0AAV2HMP9"/>
<reference evidence="1 2" key="1">
    <citation type="submission" date="2024-04" db="EMBL/GenBank/DDBJ databases">
        <authorList>
            <consortium name="Genoscope - CEA"/>
            <person name="William W."/>
        </authorList>
    </citation>
    <scope>NUCLEOTIDE SEQUENCE [LARGE SCALE GENOMIC DNA]</scope>
</reference>
<gene>
    <name evidence="1" type="ORF">GSLYS_00008079001</name>
</gene>
<accession>A0AAV2HMP9</accession>
<dbReference type="Proteomes" id="UP001497497">
    <property type="component" value="Unassembled WGS sequence"/>
</dbReference>
<keyword evidence="2" id="KW-1185">Reference proteome</keyword>
<evidence type="ECO:0000313" key="1">
    <source>
        <dbReference type="EMBL" id="CAL1534119.1"/>
    </source>
</evidence>
<sequence length="142" mass="16000">MALLQIAETTHLNNCSSTRCAAQSLQITDNESELVVKRLEAKGFSLTIAYVVCLRCDQVTSYDELRFLREPFHSDECPSMAANYTDCPMFIRDISLLALRPFGVKLKFDSGYADSVVCYQCKHSFLHWLDDDIDDGGTGLLF</sequence>
<evidence type="ECO:0000313" key="2">
    <source>
        <dbReference type="Proteomes" id="UP001497497"/>
    </source>
</evidence>